<keyword evidence="1" id="KW-0732">Signal</keyword>
<reference evidence="2" key="1">
    <citation type="submission" date="2020-06" db="EMBL/GenBank/DDBJ databases">
        <title>WGS assembly of Ceratodon purpureus strain R40.</title>
        <authorList>
            <person name="Carey S.B."/>
            <person name="Jenkins J."/>
            <person name="Shu S."/>
            <person name="Lovell J.T."/>
            <person name="Sreedasyam A."/>
            <person name="Maumus F."/>
            <person name="Tiley G.P."/>
            <person name="Fernandez-Pozo N."/>
            <person name="Barry K."/>
            <person name="Chen C."/>
            <person name="Wang M."/>
            <person name="Lipzen A."/>
            <person name="Daum C."/>
            <person name="Saski C.A."/>
            <person name="Payton A.C."/>
            <person name="Mcbreen J.C."/>
            <person name="Conrad R.E."/>
            <person name="Kollar L.M."/>
            <person name="Olsson S."/>
            <person name="Huttunen S."/>
            <person name="Landis J.B."/>
            <person name="Wickett N.J."/>
            <person name="Johnson M.G."/>
            <person name="Rensing S.A."/>
            <person name="Grimwood J."/>
            <person name="Schmutz J."/>
            <person name="Mcdaniel S.F."/>
        </authorList>
    </citation>
    <scope>NUCLEOTIDE SEQUENCE</scope>
    <source>
        <strain evidence="2">R40</strain>
    </source>
</reference>
<evidence type="ECO:0000256" key="1">
    <source>
        <dbReference type="SAM" id="SignalP"/>
    </source>
</evidence>
<feature type="signal peptide" evidence="1">
    <location>
        <begin position="1"/>
        <end position="23"/>
    </location>
</feature>
<accession>A0A8T0IG15</accession>
<comment type="caution">
    <text evidence="2">The sequence shown here is derived from an EMBL/GenBank/DDBJ whole genome shotgun (WGS) entry which is preliminary data.</text>
</comment>
<evidence type="ECO:0000313" key="2">
    <source>
        <dbReference type="EMBL" id="KAG0581955.1"/>
    </source>
</evidence>
<name>A0A8T0IG15_CERPU</name>
<dbReference type="AlphaFoldDB" id="A0A8T0IG15"/>
<sequence length="49" mass="5556">MLVPLQSFMLFFMLILKCYPCITEVQENTISGIICSIDQSCHTSLNPCE</sequence>
<proteinExistence type="predicted"/>
<organism evidence="2 3">
    <name type="scientific">Ceratodon purpureus</name>
    <name type="common">Fire moss</name>
    <name type="synonym">Dicranum purpureum</name>
    <dbReference type="NCBI Taxonomy" id="3225"/>
    <lineage>
        <taxon>Eukaryota</taxon>
        <taxon>Viridiplantae</taxon>
        <taxon>Streptophyta</taxon>
        <taxon>Embryophyta</taxon>
        <taxon>Bryophyta</taxon>
        <taxon>Bryophytina</taxon>
        <taxon>Bryopsida</taxon>
        <taxon>Dicranidae</taxon>
        <taxon>Pseudoditrichales</taxon>
        <taxon>Ditrichaceae</taxon>
        <taxon>Ceratodon</taxon>
    </lineage>
</organism>
<evidence type="ECO:0000313" key="3">
    <source>
        <dbReference type="Proteomes" id="UP000822688"/>
    </source>
</evidence>
<dbReference type="EMBL" id="CM026423">
    <property type="protein sequence ID" value="KAG0581955.1"/>
    <property type="molecule type" value="Genomic_DNA"/>
</dbReference>
<feature type="chain" id="PRO_5035810822" evidence="1">
    <location>
        <begin position="24"/>
        <end position="49"/>
    </location>
</feature>
<gene>
    <name evidence="2" type="ORF">KC19_3G023000</name>
</gene>
<protein>
    <submittedName>
        <fullName evidence="2">Uncharacterized protein</fullName>
    </submittedName>
</protein>
<keyword evidence="3" id="KW-1185">Reference proteome</keyword>
<dbReference type="Proteomes" id="UP000822688">
    <property type="component" value="Chromosome 3"/>
</dbReference>